<proteinExistence type="predicted"/>
<reference evidence="1" key="1">
    <citation type="journal article" date="2023" name="Plant Biotechnol. J.">
        <title>Chromosome-level wild Hevea brasiliensis genome provides new tools for genomic-assisted breeding and valuable loci to elevate rubber yield.</title>
        <authorList>
            <person name="Cheng H."/>
            <person name="Song X."/>
            <person name="Hu Y."/>
            <person name="Wu T."/>
            <person name="Yang Q."/>
            <person name="An Z."/>
            <person name="Feng S."/>
            <person name="Deng Z."/>
            <person name="Wu W."/>
            <person name="Zeng X."/>
            <person name="Tu M."/>
            <person name="Wang X."/>
            <person name="Huang H."/>
        </authorList>
    </citation>
    <scope>NUCLEOTIDE SEQUENCE</scope>
    <source>
        <strain evidence="1">MT/VB/25A 57/8</strain>
    </source>
</reference>
<evidence type="ECO:0000313" key="1">
    <source>
        <dbReference type="EMBL" id="KAJ9176433.1"/>
    </source>
</evidence>
<dbReference type="EMBL" id="JARPOI010000007">
    <property type="protein sequence ID" value="KAJ9176433.1"/>
    <property type="molecule type" value="Genomic_DNA"/>
</dbReference>
<keyword evidence="2" id="KW-1185">Reference proteome</keyword>
<dbReference type="Proteomes" id="UP001174677">
    <property type="component" value="Chromosome 7"/>
</dbReference>
<evidence type="ECO:0000313" key="2">
    <source>
        <dbReference type="Proteomes" id="UP001174677"/>
    </source>
</evidence>
<protein>
    <submittedName>
        <fullName evidence="1">Uncharacterized protein</fullName>
    </submittedName>
</protein>
<organism evidence="1 2">
    <name type="scientific">Hevea brasiliensis</name>
    <name type="common">Para rubber tree</name>
    <name type="synonym">Siphonia brasiliensis</name>
    <dbReference type="NCBI Taxonomy" id="3981"/>
    <lineage>
        <taxon>Eukaryota</taxon>
        <taxon>Viridiplantae</taxon>
        <taxon>Streptophyta</taxon>
        <taxon>Embryophyta</taxon>
        <taxon>Tracheophyta</taxon>
        <taxon>Spermatophyta</taxon>
        <taxon>Magnoliopsida</taxon>
        <taxon>eudicotyledons</taxon>
        <taxon>Gunneridae</taxon>
        <taxon>Pentapetalae</taxon>
        <taxon>rosids</taxon>
        <taxon>fabids</taxon>
        <taxon>Malpighiales</taxon>
        <taxon>Euphorbiaceae</taxon>
        <taxon>Crotonoideae</taxon>
        <taxon>Micrandreae</taxon>
        <taxon>Hevea</taxon>
    </lineage>
</organism>
<comment type="caution">
    <text evidence="1">The sequence shown here is derived from an EMBL/GenBank/DDBJ whole genome shotgun (WGS) entry which is preliminary data.</text>
</comment>
<gene>
    <name evidence="1" type="ORF">P3X46_011743</name>
</gene>
<accession>A0ABQ9M980</accession>
<name>A0ABQ9M980_HEVBR</name>
<sequence>MEAGTSNWLASGRPNDYCTCLHCVLDATGTGGNVDAYSSIIRESIVCPVANLFYRSHLVHLFDLNIFFTSSSLHVNSCPSLFVRCDAQQSLRYSLIEIAN</sequence>